<proteinExistence type="predicted"/>
<dbReference type="OrthoDB" id="9800545at2"/>
<keyword evidence="4" id="KW-1185">Reference proteome</keyword>
<feature type="domain" description="Disulfide isomerase DsbG N-terminal" evidence="2">
    <location>
        <begin position="27"/>
        <end position="113"/>
    </location>
</feature>
<dbReference type="Proteomes" id="UP000256424">
    <property type="component" value="Unassembled WGS sequence"/>
</dbReference>
<organism evidence="3 4">
    <name type="scientific">Helicobacter aurati</name>
    <dbReference type="NCBI Taxonomy" id="137778"/>
    <lineage>
        <taxon>Bacteria</taxon>
        <taxon>Pseudomonadati</taxon>
        <taxon>Campylobacterota</taxon>
        <taxon>Epsilonproteobacteria</taxon>
        <taxon>Campylobacterales</taxon>
        <taxon>Helicobacteraceae</taxon>
        <taxon>Helicobacter</taxon>
    </lineage>
</organism>
<dbReference type="Gene3D" id="3.40.30.10">
    <property type="entry name" value="Glutaredoxin"/>
    <property type="match status" value="1"/>
</dbReference>
<dbReference type="Pfam" id="PF18257">
    <property type="entry name" value="DsbG_N"/>
    <property type="match status" value="1"/>
</dbReference>
<evidence type="ECO:0000313" key="3">
    <source>
        <dbReference type="EMBL" id="RDU71029.1"/>
    </source>
</evidence>
<feature type="chain" id="PRO_5017698505" evidence="1">
    <location>
        <begin position="25"/>
        <end position="247"/>
    </location>
</feature>
<dbReference type="RefSeq" id="WP_104763220.1">
    <property type="nucleotide sequence ID" value="NZ_FZPM01000016.1"/>
</dbReference>
<evidence type="ECO:0000313" key="4">
    <source>
        <dbReference type="Proteomes" id="UP000256424"/>
    </source>
</evidence>
<feature type="signal peptide" evidence="1">
    <location>
        <begin position="1"/>
        <end position="24"/>
    </location>
</feature>
<gene>
    <name evidence="3" type="ORF">CQA66_07395</name>
</gene>
<dbReference type="Gene3D" id="3.10.450.520">
    <property type="match status" value="1"/>
</dbReference>
<accession>A0A3D8J0H0</accession>
<dbReference type="InterPro" id="IPR041556">
    <property type="entry name" value="DsbG_N"/>
</dbReference>
<keyword evidence="1" id="KW-0732">Signal</keyword>
<dbReference type="EMBL" id="NXLW01000015">
    <property type="protein sequence ID" value="RDU71029.1"/>
    <property type="molecule type" value="Genomic_DNA"/>
</dbReference>
<dbReference type="GO" id="GO:0016853">
    <property type="term" value="F:isomerase activity"/>
    <property type="evidence" value="ECO:0007669"/>
    <property type="project" value="UniProtKB-KW"/>
</dbReference>
<keyword evidence="3" id="KW-0413">Isomerase</keyword>
<comment type="caution">
    <text evidence="3">The sequence shown here is derived from an EMBL/GenBank/DDBJ whole genome shotgun (WGS) entry which is preliminary data.</text>
</comment>
<reference evidence="3 4" key="1">
    <citation type="submission" date="2018-04" db="EMBL/GenBank/DDBJ databases">
        <title>Novel Campyloabacter and Helicobacter Species and Strains.</title>
        <authorList>
            <person name="Mannion A.J."/>
            <person name="Shen Z."/>
            <person name="Fox J.G."/>
        </authorList>
    </citation>
    <scope>NUCLEOTIDE SEQUENCE [LARGE SCALE GENOMIC DNA]</scope>
    <source>
        <strain evidence="3 4">MIT 97-5075</strain>
    </source>
</reference>
<dbReference type="SUPFAM" id="SSF52833">
    <property type="entry name" value="Thioredoxin-like"/>
    <property type="match status" value="1"/>
</dbReference>
<evidence type="ECO:0000259" key="2">
    <source>
        <dbReference type="Pfam" id="PF18257"/>
    </source>
</evidence>
<evidence type="ECO:0000256" key="1">
    <source>
        <dbReference type="SAM" id="SignalP"/>
    </source>
</evidence>
<sequence length="247" mass="27859">MKKIANYVVSYLLSCCVVTGIAQASKLTDMIKEQTGQETSVLKEQSLQQDPNLKLVTLKESKTGFRVLAVTNKQESFLLAVTSAFFTSNEADRNIIVAEFGSVTNYNATFKTREAVKKAIASLPKDSIIYLSSTNKNAKKVFYIVSDPMCPHCQEEFKHINERLQQGDVRMIPVGWMGKDSAQKVAEIYSLTRKATTNSEKIKILQRIYNPQYKPKQMDTKMVEEVVHKLMGEGKVEGTPYIIEEDK</sequence>
<dbReference type="AlphaFoldDB" id="A0A3D8J0H0"/>
<protein>
    <submittedName>
        <fullName evidence="3">Disulfide isomerase</fullName>
    </submittedName>
</protein>
<dbReference type="InterPro" id="IPR036249">
    <property type="entry name" value="Thioredoxin-like_sf"/>
</dbReference>
<name>A0A3D8J0H0_9HELI</name>